<comment type="caution">
    <text evidence="2">The sequence shown here is derived from an EMBL/GenBank/DDBJ whole genome shotgun (WGS) entry which is preliminary data.</text>
</comment>
<evidence type="ECO:0000256" key="1">
    <source>
        <dbReference type="SAM" id="SignalP"/>
    </source>
</evidence>
<sequence>MNDIKKIFVIFAMVVATGAAKVQAIVTATIGGQTSPKSDDKLVKGKKYLLADFWASWRLPYHIEIPDLKKIRTVEMTFGTICLRYTITQS</sequence>
<evidence type="ECO:0000313" key="2">
    <source>
        <dbReference type="EMBL" id="SUB79265.1"/>
    </source>
</evidence>
<dbReference type="Proteomes" id="UP000255283">
    <property type="component" value="Unassembled WGS sequence"/>
</dbReference>
<dbReference type="RefSeq" id="WP_115153171.1">
    <property type="nucleotide sequence ID" value="NZ_DBFWLE010000018.1"/>
</dbReference>
<feature type="signal peptide" evidence="1">
    <location>
        <begin position="1"/>
        <end position="24"/>
    </location>
</feature>
<proteinExistence type="predicted"/>
<name>A0AAQ1UHH0_9BACT</name>
<dbReference type="EMBL" id="UGTJ01000001">
    <property type="protein sequence ID" value="SUB79265.1"/>
    <property type="molecule type" value="Genomic_DNA"/>
</dbReference>
<organism evidence="2 3">
    <name type="scientific">Segatella buccae</name>
    <dbReference type="NCBI Taxonomy" id="28126"/>
    <lineage>
        <taxon>Bacteria</taxon>
        <taxon>Pseudomonadati</taxon>
        <taxon>Bacteroidota</taxon>
        <taxon>Bacteroidia</taxon>
        <taxon>Bacteroidales</taxon>
        <taxon>Prevotellaceae</taxon>
        <taxon>Segatella</taxon>
    </lineage>
</organism>
<accession>A0AAQ1UHH0</accession>
<gene>
    <name evidence="2" type="ORF">NCTC13063_00525</name>
</gene>
<dbReference type="Gene3D" id="3.40.30.10">
    <property type="entry name" value="Glutaredoxin"/>
    <property type="match status" value="1"/>
</dbReference>
<reference evidence="2 3" key="1">
    <citation type="submission" date="2018-06" db="EMBL/GenBank/DDBJ databases">
        <authorList>
            <consortium name="Pathogen Informatics"/>
            <person name="Doyle S."/>
        </authorList>
    </citation>
    <scope>NUCLEOTIDE SEQUENCE [LARGE SCALE GENOMIC DNA]</scope>
    <source>
        <strain evidence="2 3">NCTC13063</strain>
    </source>
</reference>
<feature type="chain" id="PRO_5042853232" evidence="1">
    <location>
        <begin position="25"/>
        <end position="90"/>
    </location>
</feature>
<evidence type="ECO:0000313" key="3">
    <source>
        <dbReference type="Proteomes" id="UP000255283"/>
    </source>
</evidence>
<protein>
    <submittedName>
        <fullName evidence="2">Uncharacterized protein</fullName>
    </submittedName>
</protein>
<dbReference type="AlphaFoldDB" id="A0AAQ1UHH0"/>
<keyword evidence="1" id="KW-0732">Signal</keyword>